<comment type="function">
    <text evidence="2">May play the central regulatory role in sporulation. It may be an element of the effector pathway responsible for the activation of sporulation genes in response to nutritional stress. Spo0A may act in concert with spo0H (a sigma factor) to control the expression of some genes that are critical to the sporulation process.</text>
</comment>
<reference evidence="8" key="2">
    <citation type="journal article" date="2017" name="Sci. Rep.">
        <title>Determination of the Genome and Primary Transcriptome of Syngas Fermenting Eubacterium limosum ATCC 8486.</title>
        <authorList>
            <person name="Song Y."/>
            <person name="Shin J."/>
            <person name="Jeong Y."/>
            <person name="Jin S."/>
            <person name="Lee J.K."/>
            <person name="Kim D.R."/>
            <person name="Kim S.C."/>
            <person name="Cho S."/>
            <person name="Cho B.K."/>
        </authorList>
    </citation>
    <scope>NUCLEOTIDE SEQUENCE [LARGE SCALE GENOMIC DNA]</scope>
    <source>
        <strain evidence="8">ATCC 8486</strain>
    </source>
</reference>
<dbReference type="InterPro" id="IPR029787">
    <property type="entry name" value="Nucleotide_cyclase"/>
</dbReference>
<dbReference type="GO" id="GO:0000160">
    <property type="term" value="P:phosphorelay signal transduction system"/>
    <property type="evidence" value="ECO:0007669"/>
    <property type="project" value="InterPro"/>
</dbReference>
<feature type="domain" description="GGDEF" evidence="5">
    <location>
        <begin position="165"/>
        <end position="294"/>
    </location>
</feature>
<dbReference type="GO" id="GO:0016779">
    <property type="term" value="F:nucleotidyltransferase activity"/>
    <property type="evidence" value="ECO:0007669"/>
    <property type="project" value="UniProtKB-KW"/>
</dbReference>
<evidence type="ECO:0000313" key="6">
    <source>
        <dbReference type="EMBL" id="ARD65885.1"/>
    </source>
</evidence>
<dbReference type="SUPFAM" id="SSF52172">
    <property type="entry name" value="CheY-like"/>
    <property type="match status" value="1"/>
</dbReference>
<dbReference type="Gene3D" id="3.30.70.270">
    <property type="match status" value="1"/>
</dbReference>
<keyword evidence="9" id="KW-1185">Reference proteome</keyword>
<keyword evidence="7" id="KW-0808">Transferase</keyword>
<evidence type="ECO:0000256" key="1">
    <source>
        <dbReference type="ARBA" id="ARBA00018672"/>
    </source>
</evidence>
<evidence type="ECO:0000313" key="9">
    <source>
        <dbReference type="Proteomes" id="UP001215087"/>
    </source>
</evidence>
<organism evidence="6 8">
    <name type="scientific">Eubacterium limosum</name>
    <dbReference type="NCBI Taxonomy" id="1736"/>
    <lineage>
        <taxon>Bacteria</taxon>
        <taxon>Bacillati</taxon>
        <taxon>Bacillota</taxon>
        <taxon>Clostridia</taxon>
        <taxon>Eubacteriales</taxon>
        <taxon>Eubacteriaceae</taxon>
        <taxon>Eubacterium</taxon>
    </lineage>
</organism>
<dbReference type="InterPro" id="IPR011006">
    <property type="entry name" value="CheY-like_superfamily"/>
</dbReference>
<proteinExistence type="predicted"/>
<gene>
    <name evidence="6" type="ORF">B2M23_10180</name>
    <name evidence="7" type="ORF">PTZ04_05965</name>
</gene>
<evidence type="ECO:0000313" key="8">
    <source>
        <dbReference type="Proteomes" id="UP000192391"/>
    </source>
</evidence>
<sequence>MRQRILIVDDMKQNREILGMMFQDTFEILEAENGYEAMCCIRENHDMLAAVLLDVVMPEMDGFEVLEHMRDEAITEVLPVVLITAEEPGIAARRGYALGALDILTKPFDPVVIKKRVENIIELGSRKKEFKKLKNEAENDALTGIFNRKAMENRIGDILTNSETRCGALCFIDVDNFKTINDSFGHLYGDEVLKQMAENLKNCALPGDVVGRIGGDEFMIFFRNYPSEERLKQKIAGICENFRCYTAEGQITGSIGVARYPQDGDCYGVLFCKADQALYHLKRSGKDGYQFYNESCTSLPFQSVLTQVEGEMK</sequence>
<evidence type="ECO:0000259" key="5">
    <source>
        <dbReference type="PROSITE" id="PS50887"/>
    </source>
</evidence>
<feature type="domain" description="Response regulatory" evidence="4">
    <location>
        <begin position="4"/>
        <end position="121"/>
    </location>
</feature>
<dbReference type="KEGG" id="elim:B2M23_10180"/>
<dbReference type="SMART" id="SM00267">
    <property type="entry name" value="GGDEF"/>
    <property type="match status" value="1"/>
</dbReference>
<dbReference type="RefSeq" id="WP_038352613.1">
    <property type="nucleotide sequence ID" value="NZ_CP019962.1"/>
</dbReference>
<dbReference type="InterPro" id="IPR052163">
    <property type="entry name" value="DGC-Regulatory_Protein"/>
</dbReference>
<dbReference type="AlphaFoldDB" id="A0AAC9QU74"/>
<dbReference type="PANTHER" id="PTHR46663">
    <property type="entry name" value="DIGUANYLATE CYCLASE DGCT-RELATED"/>
    <property type="match status" value="1"/>
</dbReference>
<dbReference type="Proteomes" id="UP001215087">
    <property type="component" value="Unassembled WGS sequence"/>
</dbReference>
<reference evidence="6" key="1">
    <citation type="journal article" date="2015" name="Genome Announc.">
        <title>Draft Genome Sequence of Chemolithoautotrophic Acetogenic Butanol-Producing Eubacterium limosum ATCC 8486.</title>
        <authorList>
            <person name="Song Y."/>
            <person name="Cho B.K."/>
        </authorList>
    </citation>
    <scope>NUCLEOTIDE SEQUENCE</scope>
    <source>
        <strain evidence="6">ATCC 8486</strain>
    </source>
</reference>
<dbReference type="EMBL" id="CP019962">
    <property type="protein sequence ID" value="ARD65885.1"/>
    <property type="molecule type" value="Genomic_DNA"/>
</dbReference>
<reference evidence="7 9" key="4">
    <citation type="submission" date="2023-02" db="EMBL/GenBank/DDBJ databases">
        <title>Comparative genome analysis of Eubacterium limosum species.</title>
        <authorList>
            <person name="Bak J.E."/>
        </authorList>
    </citation>
    <scope>NUCLEOTIDE SEQUENCE [LARGE SCALE GENOMIC DNA]</scope>
    <source>
        <strain evidence="7 9">KGMB01548</strain>
    </source>
</reference>
<evidence type="ECO:0000313" key="7">
    <source>
        <dbReference type="EMBL" id="MDE1469799.1"/>
    </source>
</evidence>
<evidence type="ECO:0000256" key="2">
    <source>
        <dbReference type="ARBA" id="ARBA00024867"/>
    </source>
</evidence>
<dbReference type="InterPro" id="IPR000160">
    <property type="entry name" value="GGDEF_dom"/>
</dbReference>
<name>A0AAC9QU74_EUBLI</name>
<evidence type="ECO:0000256" key="3">
    <source>
        <dbReference type="PROSITE-ProRule" id="PRU00169"/>
    </source>
</evidence>
<dbReference type="PROSITE" id="PS50887">
    <property type="entry name" value="GGDEF"/>
    <property type="match status" value="1"/>
</dbReference>
<accession>A0AAC9QU74</accession>
<dbReference type="Proteomes" id="UP000192391">
    <property type="component" value="Chromosome"/>
</dbReference>
<dbReference type="EMBL" id="JAQSVD010000002">
    <property type="protein sequence ID" value="MDE1469799.1"/>
    <property type="molecule type" value="Genomic_DNA"/>
</dbReference>
<reference evidence="6" key="3">
    <citation type="submission" date="2017-02" db="EMBL/GenBank/DDBJ databases">
        <title>Integrative analysis reveals regulation of autotrophic growth of syngas fermenting bacteria at the translational level.</title>
        <authorList>
            <person name="Song Y."/>
            <person name="Shin J."/>
            <person name="Jeong Y."/>
            <person name="Jin S."/>
            <person name="Kim D.R."/>
            <person name="Kim S.C."/>
            <person name="Cho S."/>
            <person name="Cho B.-K."/>
        </authorList>
    </citation>
    <scope>NUCLEOTIDE SEQUENCE</scope>
    <source>
        <strain evidence="6">ATCC 8486</strain>
    </source>
</reference>
<dbReference type="SUPFAM" id="SSF55073">
    <property type="entry name" value="Nucleotide cyclase"/>
    <property type="match status" value="1"/>
</dbReference>
<dbReference type="Pfam" id="PF00990">
    <property type="entry name" value="GGDEF"/>
    <property type="match status" value="1"/>
</dbReference>
<feature type="modified residue" description="4-aspartylphosphate" evidence="3">
    <location>
        <position position="54"/>
    </location>
</feature>
<evidence type="ECO:0000259" key="4">
    <source>
        <dbReference type="PROSITE" id="PS50110"/>
    </source>
</evidence>
<dbReference type="Gene3D" id="3.40.50.2300">
    <property type="match status" value="1"/>
</dbReference>
<dbReference type="InterPro" id="IPR043128">
    <property type="entry name" value="Rev_trsase/Diguanyl_cyclase"/>
</dbReference>
<dbReference type="SMART" id="SM00448">
    <property type="entry name" value="REC"/>
    <property type="match status" value="1"/>
</dbReference>
<keyword evidence="7" id="KW-0548">Nucleotidyltransferase</keyword>
<dbReference type="Pfam" id="PF00072">
    <property type="entry name" value="Response_reg"/>
    <property type="match status" value="1"/>
</dbReference>
<dbReference type="NCBIfam" id="TIGR00254">
    <property type="entry name" value="GGDEF"/>
    <property type="match status" value="1"/>
</dbReference>
<keyword evidence="3" id="KW-0597">Phosphoprotein</keyword>
<protein>
    <recommendedName>
        <fullName evidence="1">Stage 0 sporulation protein A homolog</fullName>
    </recommendedName>
</protein>
<dbReference type="PROSITE" id="PS50110">
    <property type="entry name" value="RESPONSE_REGULATORY"/>
    <property type="match status" value="1"/>
</dbReference>
<dbReference type="InterPro" id="IPR001789">
    <property type="entry name" value="Sig_transdc_resp-reg_receiver"/>
</dbReference>
<dbReference type="CDD" id="cd01949">
    <property type="entry name" value="GGDEF"/>
    <property type="match status" value="1"/>
</dbReference>
<dbReference type="PANTHER" id="PTHR46663:SF2">
    <property type="entry name" value="GGDEF DOMAIN-CONTAINING PROTEIN"/>
    <property type="match status" value="1"/>
</dbReference>